<feature type="signal peptide" evidence="5">
    <location>
        <begin position="1"/>
        <end position="28"/>
    </location>
</feature>
<dbReference type="InterPro" id="IPR038765">
    <property type="entry name" value="Papain-like_cys_pep_sf"/>
</dbReference>
<evidence type="ECO:0008006" key="10">
    <source>
        <dbReference type="Google" id="ProtNLM"/>
    </source>
</evidence>
<proteinExistence type="inferred from homology"/>
<dbReference type="InterPro" id="IPR000064">
    <property type="entry name" value="NLP_P60_dom"/>
</dbReference>
<evidence type="ECO:0000256" key="4">
    <source>
        <dbReference type="ARBA" id="ARBA00022807"/>
    </source>
</evidence>
<evidence type="ECO:0000313" key="8">
    <source>
        <dbReference type="EMBL" id="BCK85156.1"/>
    </source>
</evidence>
<gene>
    <name evidence="8" type="ORF">MM59RIKEN_24750</name>
</gene>
<dbReference type="Pfam" id="PF00877">
    <property type="entry name" value="NLPC_P60"/>
    <property type="match status" value="1"/>
</dbReference>
<comment type="similarity">
    <text evidence="1">Belongs to the peptidase C40 family.</text>
</comment>
<feature type="domain" description="SH3b" evidence="6">
    <location>
        <begin position="103"/>
        <end position="166"/>
    </location>
</feature>
<sequence>MTHFAGKMVRMLLLSAISTVLLAGFAAAAESQQAVAVGATTGSSLRLRADASTSASVITTLDQDVAVAVLDDSIDGWYKVNYNGNVGYVSADYLVIDQDNVFTSYGRVSGDGVNVRSAPSTSGGTLATVNDGAMVTVNGFVDGWYDVTCEYGTEGYIRSDFLVLTNSSSSSSDIVSLAKQYLGTRYSYGGASPSGFDCSGFTMYIYGQMGYSLPHSATSQWQSGIGTKVWSIDALQPGDLVFFNDPSRNAGKACSHVGIYVGDGKHIHSSSSRSGGVIISDLTSGYYNTYFIGGIHV</sequence>
<dbReference type="GO" id="GO:0006508">
    <property type="term" value="P:proteolysis"/>
    <property type="evidence" value="ECO:0007669"/>
    <property type="project" value="UniProtKB-KW"/>
</dbReference>
<keyword evidence="2" id="KW-0645">Protease</keyword>
<dbReference type="KEGG" id="pfaa:MM59RIKEN_24750"/>
<name>A0A810QH46_9FIRM</name>
<keyword evidence="9" id="KW-1185">Reference proteome</keyword>
<dbReference type="Proteomes" id="UP000679848">
    <property type="component" value="Chromosome"/>
</dbReference>
<evidence type="ECO:0000259" key="7">
    <source>
        <dbReference type="PROSITE" id="PS51935"/>
    </source>
</evidence>
<keyword evidence="5" id="KW-0732">Signal</keyword>
<dbReference type="GO" id="GO:0008234">
    <property type="term" value="F:cysteine-type peptidase activity"/>
    <property type="evidence" value="ECO:0007669"/>
    <property type="project" value="UniProtKB-KW"/>
</dbReference>
<dbReference type="PROSITE" id="PS51935">
    <property type="entry name" value="NLPC_P60"/>
    <property type="match status" value="1"/>
</dbReference>
<dbReference type="PANTHER" id="PTHR47053:SF1">
    <property type="entry name" value="MUREIN DD-ENDOPEPTIDASE MEPH-RELATED"/>
    <property type="match status" value="1"/>
</dbReference>
<feature type="domain" description="SH3b" evidence="6">
    <location>
        <begin position="32"/>
        <end position="98"/>
    </location>
</feature>
<dbReference type="InterPro" id="IPR051202">
    <property type="entry name" value="Peptidase_C40"/>
</dbReference>
<dbReference type="PROSITE" id="PS51781">
    <property type="entry name" value="SH3B"/>
    <property type="match status" value="2"/>
</dbReference>
<dbReference type="Gene3D" id="2.30.30.40">
    <property type="entry name" value="SH3 Domains"/>
    <property type="match status" value="2"/>
</dbReference>
<keyword evidence="4" id="KW-0788">Thiol protease</keyword>
<dbReference type="SUPFAM" id="SSF54001">
    <property type="entry name" value="Cysteine proteinases"/>
    <property type="match status" value="1"/>
</dbReference>
<evidence type="ECO:0000259" key="6">
    <source>
        <dbReference type="PROSITE" id="PS51781"/>
    </source>
</evidence>
<dbReference type="PANTHER" id="PTHR47053">
    <property type="entry name" value="MUREIN DD-ENDOPEPTIDASE MEPH-RELATED"/>
    <property type="match status" value="1"/>
</dbReference>
<protein>
    <recommendedName>
        <fullName evidence="10">SH3 domain-containing protein</fullName>
    </recommendedName>
</protein>
<dbReference type="InterPro" id="IPR003646">
    <property type="entry name" value="SH3-like_bac-type"/>
</dbReference>
<dbReference type="AlphaFoldDB" id="A0A810QH46"/>
<keyword evidence="3" id="KW-0378">Hydrolase</keyword>
<evidence type="ECO:0000256" key="2">
    <source>
        <dbReference type="ARBA" id="ARBA00022670"/>
    </source>
</evidence>
<evidence type="ECO:0000256" key="3">
    <source>
        <dbReference type="ARBA" id="ARBA00022801"/>
    </source>
</evidence>
<dbReference type="SMART" id="SM00287">
    <property type="entry name" value="SH3b"/>
    <property type="match status" value="2"/>
</dbReference>
<dbReference type="RefSeq" id="WP_187030431.1">
    <property type="nucleotide sequence ID" value="NZ_AP023420.1"/>
</dbReference>
<evidence type="ECO:0000313" key="9">
    <source>
        <dbReference type="Proteomes" id="UP000679848"/>
    </source>
</evidence>
<evidence type="ECO:0000256" key="1">
    <source>
        <dbReference type="ARBA" id="ARBA00007074"/>
    </source>
</evidence>
<dbReference type="EMBL" id="AP023420">
    <property type="protein sequence ID" value="BCK85156.1"/>
    <property type="molecule type" value="Genomic_DNA"/>
</dbReference>
<dbReference type="Pfam" id="PF08239">
    <property type="entry name" value="SH3_3"/>
    <property type="match status" value="2"/>
</dbReference>
<organism evidence="8 9">
    <name type="scientific">Pusillibacter faecalis</name>
    <dbReference type="NCBI Taxonomy" id="2714358"/>
    <lineage>
        <taxon>Bacteria</taxon>
        <taxon>Bacillati</taxon>
        <taxon>Bacillota</taxon>
        <taxon>Clostridia</taxon>
        <taxon>Eubacteriales</taxon>
        <taxon>Oscillospiraceae</taxon>
        <taxon>Pusillibacter</taxon>
    </lineage>
</organism>
<accession>A0A810QH46</accession>
<dbReference type="Gene3D" id="3.90.1720.10">
    <property type="entry name" value="endopeptidase domain like (from Nostoc punctiforme)"/>
    <property type="match status" value="1"/>
</dbReference>
<feature type="domain" description="NlpC/P60" evidence="7">
    <location>
        <begin position="168"/>
        <end position="297"/>
    </location>
</feature>
<feature type="chain" id="PRO_5032733168" description="SH3 domain-containing protein" evidence="5">
    <location>
        <begin position="29"/>
        <end position="297"/>
    </location>
</feature>
<reference evidence="8" key="1">
    <citation type="submission" date="2020-09" db="EMBL/GenBank/DDBJ databases">
        <title>New species isolated from human feces.</title>
        <authorList>
            <person name="Kitahara M."/>
            <person name="Shigeno Y."/>
            <person name="Shime M."/>
            <person name="Matsumoto Y."/>
            <person name="Nakamura S."/>
            <person name="Motooka D."/>
            <person name="Fukuoka S."/>
            <person name="Nishikawa H."/>
            <person name="Benno Y."/>
        </authorList>
    </citation>
    <scope>NUCLEOTIDE SEQUENCE</scope>
    <source>
        <strain evidence="8">MM59</strain>
    </source>
</reference>
<evidence type="ECO:0000256" key="5">
    <source>
        <dbReference type="SAM" id="SignalP"/>
    </source>
</evidence>